<accession>A0A972G0P6</accession>
<name>A0A972G0P6_9GAMM</name>
<organism evidence="2 3">
    <name type="scientific">Shewanella salipaludis</name>
    <dbReference type="NCBI Taxonomy" id="2723052"/>
    <lineage>
        <taxon>Bacteria</taxon>
        <taxon>Pseudomonadati</taxon>
        <taxon>Pseudomonadota</taxon>
        <taxon>Gammaproteobacteria</taxon>
        <taxon>Alteromonadales</taxon>
        <taxon>Shewanellaceae</taxon>
        <taxon>Shewanella</taxon>
    </lineage>
</organism>
<dbReference type="Proteomes" id="UP000737113">
    <property type="component" value="Unassembled WGS sequence"/>
</dbReference>
<comment type="caution">
    <text evidence="2">The sequence shown here is derived from an EMBL/GenBank/DDBJ whole genome shotgun (WGS) entry which is preliminary data.</text>
</comment>
<protein>
    <submittedName>
        <fullName evidence="2">Outer membrane beta-barrel protein</fullName>
    </submittedName>
</protein>
<evidence type="ECO:0000313" key="3">
    <source>
        <dbReference type="Proteomes" id="UP000737113"/>
    </source>
</evidence>
<proteinExistence type="predicted"/>
<sequence length="400" mass="44109">MNQGIKLCILALSSGCTLLAGQVAAQDGQQGAITTASGIDLIPGLNSKLKHDDNIASSSANEEESWVLEVTPALRAQLLRGADQYSLDVAVAAGRYFSSSDDDYVDFRLGGDAAVELNQSNRFNLNALWLKGHEDRGTGVSEGAGNAQDEPNKFTSYDLGGYYEYGAMTTPARIRLNAKLHDKDYTNFEAVTRYKDYASYALGTAFYYDTRANTSLVAEVSQENISYDEIDPSGDRDNSSRDYKLGVDWQATAATAGSFRIGYQQKDFDNQAREDFGGLAWLLSVTWQPLTYSTLQLNSGRKAKDPSTDGDYIRETSYGINWTHEWSPIWSTDAGFSRMKEAYTGIDRDDTLDSFNLSVTYAAARWLTMKAGVDISDKSSTVENIKFDKNVFYLSANMTL</sequence>
<dbReference type="RefSeq" id="WP_169564077.1">
    <property type="nucleotide sequence ID" value="NZ_JAAXYH010000005.1"/>
</dbReference>
<gene>
    <name evidence="2" type="ORF">HC757_09325</name>
</gene>
<keyword evidence="1" id="KW-0732">Signal</keyword>
<feature type="signal peptide" evidence="1">
    <location>
        <begin position="1"/>
        <end position="25"/>
    </location>
</feature>
<evidence type="ECO:0000256" key="1">
    <source>
        <dbReference type="SAM" id="SignalP"/>
    </source>
</evidence>
<feature type="chain" id="PRO_5038043157" evidence="1">
    <location>
        <begin position="26"/>
        <end position="400"/>
    </location>
</feature>
<dbReference type="EMBL" id="JAAXYH010000005">
    <property type="protein sequence ID" value="NMH65371.1"/>
    <property type="molecule type" value="Genomic_DNA"/>
</dbReference>
<dbReference type="Pfam" id="PF10082">
    <property type="entry name" value="BBP2_2"/>
    <property type="match status" value="1"/>
</dbReference>
<keyword evidence="3" id="KW-1185">Reference proteome</keyword>
<reference evidence="2" key="1">
    <citation type="submission" date="2020-04" db="EMBL/GenBank/DDBJ databases">
        <title>Description of Shewanella salipaludis sp. nov., isolated from a salt marsh.</title>
        <authorList>
            <person name="Park S."/>
            <person name="Yoon J.-H."/>
        </authorList>
    </citation>
    <scope>NUCLEOTIDE SEQUENCE</scope>
    <source>
        <strain evidence="2">SHSM-M6</strain>
    </source>
</reference>
<dbReference type="InterPro" id="IPR018759">
    <property type="entry name" value="BBP2_2"/>
</dbReference>
<dbReference type="AlphaFoldDB" id="A0A972G0P6"/>
<evidence type="ECO:0000313" key="2">
    <source>
        <dbReference type="EMBL" id="NMH65371.1"/>
    </source>
</evidence>